<comment type="similarity">
    <text evidence="1">Belongs to the disease resistance NB-LRR family.</text>
</comment>
<dbReference type="InterPro" id="IPR038005">
    <property type="entry name" value="RX-like_CC"/>
</dbReference>
<keyword evidence="4" id="KW-0547">Nucleotide-binding</keyword>
<dbReference type="InterPro" id="IPR032675">
    <property type="entry name" value="LRR_dom_sf"/>
</dbReference>
<keyword evidence="6" id="KW-0175">Coiled coil</keyword>
<dbReference type="SUPFAM" id="SSF52058">
    <property type="entry name" value="L domain-like"/>
    <property type="match status" value="1"/>
</dbReference>
<evidence type="ECO:0000313" key="14">
    <source>
        <dbReference type="Proteomes" id="UP000008810"/>
    </source>
</evidence>
<dbReference type="AlphaFoldDB" id="A0A2K2CLY5"/>
<dbReference type="CDD" id="cd14798">
    <property type="entry name" value="RX-CC_like"/>
    <property type="match status" value="1"/>
</dbReference>
<dbReference type="InterPro" id="IPR002182">
    <property type="entry name" value="NB-ARC"/>
</dbReference>
<reference evidence="13" key="3">
    <citation type="submission" date="2018-08" db="UniProtKB">
        <authorList>
            <consortium name="EnsemblPlants"/>
        </authorList>
    </citation>
    <scope>IDENTIFICATION</scope>
    <source>
        <strain evidence="13">cv. Bd21</strain>
    </source>
</reference>
<evidence type="ECO:0000259" key="8">
    <source>
        <dbReference type="Pfam" id="PF00931"/>
    </source>
</evidence>
<feature type="domain" description="NB-ARC" evidence="8">
    <location>
        <begin position="239"/>
        <end position="304"/>
    </location>
</feature>
<evidence type="ECO:0000259" key="11">
    <source>
        <dbReference type="Pfam" id="PF23598"/>
    </source>
</evidence>
<accession>A0A2K2CLY5</accession>
<evidence type="ECO:0000256" key="4">
    <source>
        <dbReference type="ARBA" id="ARBA00022741"/>
    </source>
</evidence>
<reference evidence="12 13" key="1">
    <citation type="journal article" date="2010" name="Nature">
        <title>Genome sequencing and analysis of the model grass Brachypodium distachyon.</title>
        <authorList>
            <consortium name="International Brachypodium Initiative"/>
        </authorList>
    </citation>
    <scope>NUCLEOTIDE SEQUENCE [LARGE SCALE GENOMIC DNA]</scope>
    <source>
        <strain evidence="12 13">Bd21</strain>
    </source>
</reference>
<dbReference type="GO" id="GO:0009626">
    <property type="term" value="P:plant-type hypersensitive response"/>
    <property type="evidence" value="ECO:0007669"/>
    <property type="project" value="UniProtKB-ARBA"/>
</dbReference>
<gene>
    <name evidence="12" type="ORF">BRADI_4g10675v3</name>
</gene>
<dbReference type="InParanoid" id="A0A2K2CLY5"/>
<evidence type="ECO:0000259" key="9">
    <source>
        <dbReference type="Pfam" id="PF18052"/>
    </source>
</evidence>
<dbReference type="SUPFAM" id="SSF52540">
    <property type="entry name" value="P-loop containing nucleoside triphosphate hydrolases"/>
    <property type="match status" value="1"/>
</dbReference>
<dbReference type="Gene3D" id="1.10.10.10">
    <property type="entry name" value="Winged helix-like DNA-binding domain superfamily/Winged helix DNA-binding domain"/>
    <property type="match status" value="1"/>
</dbReference>
<evidence type="ECO:0000256" key="3">
    <source>
        <dbReference type="ARBA" id="ARBA00022737"/>
    </source>
</evidence>
<evidence type="ECO:0000313" key="13">
    <source>
        <dbReference type="EnsemblPlants" id="PNT63042"/>
    </source>
</evidence>
<dbReference type="InterPro" id="IPR041118">
    <property type="entry name" value="Rx_N"/>
</dbReference>
<dbReference type="InterPro" id="IPR027417">
    <property type="entry name" value="P-loop_NTPase"/>
</dbReference>
<dbReference type="PRINTS" id="PR00364">
    <property type="entry name" value="DISEASERSIST"/>
</dbReference>
<evidence type="ECO:0000256" key="6">
    <source>
        <dbReference type="ARBA" id="ARBA00023054"/>
    </source>
</evidence>
<dbReference type="InterPro" id="IPR044974">
    <property type="entry name" value="Disease_R_plants"/>
</dbReference>
<protein>
    <submittedName>
        <fullName evidence="12 13">Uncharacterized protein</fullName>
    </submittedName>
</protein>
<dbReference type="EMBL" id="CM000883">
    <property type="protein sequence ID" value="PNT63042.1"/>
    <property type="molecule type" value="Genomic_DNA"/>
</dbReference>
<feature type="domain" description="Disease resistance protein winged helix" evidence="10">
    <location>
        <begin position="405"/>
        <end position="473"/>
    </location>
</feature>
<keyword evidence="3" id="KW-0677">Repeat</keyword>
<dbReference type="Gene3D" id="3.40.50.300">
    <property type="entry name" value="P-loop containing nucleotide triphosphate hydrolases"/>
    <property type="match status" value="1"/>
</dbReference>
<dbReference type="EnsemblPlants" id="PNT63042">
    <property type="protein sequence ID" value="PNT63042"/>
    <property type="gene ID" value="BRADI_4g10675v3"/>
</dbReference>
<feature type="domain" description="Disease resistance N-terminal" evidence="9">
    <location>
        <begin position="7"/>
        <end position="91"/>
    </location>
</feature>
<evidence type="ECO:0000256" key="7">
    <source>
        <dbReference type="SAM" id="MobiDB-lite"/>
    </source>
</evidence>
<dbReference type="FunFam" id="1.10.10.10:FF:000322">
    <property type="entry name" value="Probable disease resistance protein At1g63360"/>
    <property type="match status" value="1"/>
</dbReference>
<evidence type="ECO:0000256" key="2">
    <source>
        <dbReference type="ARBA" id="ARBA00022614"/>
    </source>
</evidence>
<dbReference type="GO" id="GO:0098542">
    <property type="term" value="P:defense response to other organism"/>
    <property type="evidence" value="ECO:0000318"/>
    <property type="project" value="GO_Central"/>
</dbReference>
<evidence type="ECO:0000259" key="10">
    <source>
        <dbReference type="Pfam" id="PF23559"/>
    </source>
</evidence>
<sequence>MDITTGAMASLLPKLLQLLEEEYKLHKGIKKEVQSLLKELASMHAALHEVGRVPREQLDEQVKIWADDVRELSYNMEDVVDTFLVRAEGSEPAADLDGFRSLIKKMGNLLKMRKVRHQISDMIKDIKDQVHDAAARRDRYRVDSVVANSDATAGTLDPRLSAMYNKLTELVGIGEPRDEIIKRLTVKNDGVETVSIAGFGGLDKTALAKAVYDSLKAEFHCTAFVSVSQNPEITRIFKKILHMLDEDKYLIVIDDIWKIQSWKTIKYGLVENRCGSRIITTTRDFAVADQVGGSYKLKPLSLESSKELFYGRIFGSEEKCPQELTEVSLKILKKCGGVPLAVITMASLLTVDSTIANPREWDQVCDSIGSGLGNNPGVKDMRTILSLSYYNLPSHLRTCLLYLPIYPEDYVVPRDRLIWKWIAEGFIPENSKDGRSLFEVGVSYYNELISSCMIQPAEYFQGCHLHDMMLELICSLSSEENFVSILDHIEDSTSPQSNSRRISLQNKRENHQTTPPFCMRVTQVRSVTVFPPAIDLMPPLSSYGVLRVLDLSGCYLGGSGHIRLKYIGNLLHLRYLGLANTKICELPSSIGRLQFLQVLDIRSNSQLPALPPSIIKLKRLLCLQSDTYGMAIFLDGFGNLTSMEVLTGIPASLNIVKELCNLARLRVLEIFFTYDQSLEVEGAFVESVCKLPNIQSLTVQGSFESMDLFSGRWVPSQHLRIFDWYNAGVFSTLPAWIRRYPSHLSNLSELIIKVKNLQEEDLRVLGMLPSLSILGLWSTHQTERLLVIGADAFHCLATFIVHLTPPAQIIFGQGVLPRAEEVGFNFGVRLAKDEGNDDFDSGLGNLLSLQRAFLRICCGGVTVGVARKAEAVLRHQVDVHPNHPEATISTEPSIPQDADEDQLL</sequence>
<dbReference type="Gramene" id="PNT63042">
    <property type="protein sequence ID" value="PNT63042"/>
    <property type="gene ID" value="BRADI_4g10675v3"/>
</dbReference>
<dbReference type="InterPro" id="IPR055414">
    <property type="entry name" value="LRR_R13L4/SHOC2-like"/>
</dbReference>
<dbReference type="Gene3D" id="1.10.8.430">
    <property type="entry name" value="Helical domain of apoptotic protease-activating factors"/>
    <property type="match status" value="1"/>
</dbReference>
<dbReference type="InterPro" id="IPR058922">
    <property type="entry name" value="WHD_DRP"/>
</dbReference>
<dbReference type="PANTHER" id="PTHR23155:SF1201">
    <property type="entry name" value="OS02G0301800 PROTEIN"/>
    <property type="match status" value="1"/>
</dbReference>
<dbReference type="Gene3D" id="3.80.10.10">
    <property type="entry name" value="Ribonuclease Inhibitor"/>
    <property type="match status" value="1"/>
</dbReference>
<dbReference type="Pfam" id="PF23598">
    <property type="entry name" value="LRR_14"/>
    <property type="match status" value="1"/>
</dbReference>
<feature type="region of interest" description="Disordered" evidence="7">
    <location>
        <begin position="882"/>
        <end position="904"/>
    </location>
</feature>
<keyword evidence="2" id="KW-0433">Leucine-rich repeat</keyword>
<dbReference type="OrthoDB" id="599337at2759"/>
<dbReference type="Proteomes" id="UP000008810">
    <property type="component" value="Chromosome 4"/>
</dbReference>
<dbReference type="Pfam" id="PF23559">
    <property type="entry name" value="WHD_DRP"/>
    <property type="match status" value="1"/>
</dbReference>
<reference evidence="12" key="2">
    <citation type="submission" date="2017-06" db="EMBL/GenBank/DDBJ databases">
        <title>WGS assembly of Brachypodium distachyon.</title>
        <authorList>
            <consortium name="The International Brachypodium Initiative"/>
            <person name="Lucas S."/>
            <person name="Harmon-Smith M."/>
            <person name="Lail K."/>
            <person name="Tice H."/>
            <person name="Grimwood J."/>
            <person name="Bruce D."/>
            <person name="Barry K."/>
            <person name="Shu S."/>
            <person name="Lindquist E."/>
            <person name="Wang M."/>
            <person name="Pitluck S."/>
            <person name="Vogel J.P."/>
            <person name="Garvin D.F."/>
            <person name="Mockler T.C."/>
            <person name="Schmutz J."/>
            <person name="Rokhsar D."/>
            <person name="Bevan M.W."/>
        </authorList>
    </citation>
    <scope>NUCLEOTIDE SEQUENCE</scope>
    <source>
        <strain evidence="12">Bd21</strain>
    </source>
</reference>
<feature type="domain" description="Disease resistance R13L4/SHOC-2-like LRR" evidence="11">
    <location>
        <begin position="523"/>
        <end position="885"/>
    </location>
</feature>
<dbReference type="Gene3D" id="1.20.5.4130">
    <property type="match status" value="1"/>
</dbReference>
<dbReference type="Pfam" id="PF00931">
    <property type="entry name" value="NB-ARC"/>
    <property type="match status" value="1"/>
</dbReference>
<evidence type="ECO:0000256" key="5">
    <source>
        <dbReference type="ARBA" id="ARBA00022821"/>
    </source>
</evidence>
<keyword evidence="5" id="KW-0611">Plant defense</keyword>
<evidence type="ECO:0000313" key="12">
    <source>
        <dbReference type="EMBL" id="PNT63042.1"/>
    </source>
</evidence>
<dbReference type="PANTHER" id="PTHR23155">
    <property type="entry name" value="DISEASE RESISTANCE PROTEIN RP"/>
    <property type="match status" value="1"/>
</dbReference>
<proteinExistence type="inferred from homology"/>
<organism evidence="12">
    <name type="scientific">Brachypodium distachyon</name>
    <name type="common">Purple false brome</name>
    <name type="synonym">Trachynia distachya</name>
    <dbReference type="NCBI Taxonomy" id="15368"/>
    <lineage>
        <taxon>Eukaryota</taxon>
        <taxon>Viridiplantae</taxon>
        <taxon>Streptophyta</taxon>
        <taxon>Embryophyta</taxon>
        <taxon>Tracheophyta</taxon>
        <taxon>Spermatophyta</taxon>
        <taxon>Magnoliopsida</taxon>
        <taxon>Liliopsida</taxon>
        <taxon>Poales</taxon>
        <taxon>Poaceae</taxon>
        <taxon>BOP clade</taxon>
        <taxon>Pooideae</taxon>
        <taxon>Stipodae</taxon>
        <taxon>Brachypodieae</taxon>
        <taxon>Brachypodium</taxon>
    </lineage>
</organism>
<dbReference type="Pfam" id="PF18052">
    <property type="entry name" value="Rx_N"/>
    <property type="match status" value="1"/>
</dbReference>
<dbReference type="GO" id="GO:0002758">
    <property type="term" value="P:innate immune response-activating signaling pathway"/>
    <property type="evidence" value="ECO:0007669"/>
    <property type="project" value="UniProtKB-ARBA"/>
</dbReference>
<dbReference type="InterPro" id="IPR036388">
    <property type="entry name" value="WH-like_DNA-bd_sf"/>
</dbReference>
<dbReference type="GO" id="GO:0042742">
    <property type="term" value="P:defense response to bacterium"/>
    <property type="evidence" value="ECO:0007669"/>
    <property type="project" value="UniProtKB-ARBA"/>
</dbReference>
<name>A0A2K2CLY5_BRADI</name>
<evidence type="ECO:0000256" key="1">
    <source>
        <dbReference type="ARBA" id="ARBA00008894"/>
    </source>
</evidence>
<keyword evidence="14" id="KW-1185">Reference proteome</keyword>
<dbReference type="GO" id="GO:0043531">
    <property type="term" value="F:ADP binding"/>
    <property type="evidence" value="ECO:0007669"/>
    <property type="project" value="InterPro"/>
</dbReference>
<dbReference type="InterPro" id="IPR042197">
    <property type="entry name" value="Apaf_helical"/>
</dbReference>